<protein>
    <recommendedName>
        <fullName evidence="4">DUF4232 domain-containing protein</fullName>
    </recommendedName>
</protein>
<keyword evidence="3" id="KW-1185">Reference proteome</keyword>
<evidence type="ECO:0000313" key="2">
    <source>
        <dbReference type="EMBL" id="RZS34062.1"/>
    </source>
</evidence>
<keyword evidence="1" id="KW-0732">Signal</keyword>
<proteinExistence type="predicted"/>
<feature type="chain" id="PRO_5020713109" description="DUF4232 domain-containing protein" evidence="1">
    <location>
        <begin position="26"/>
        <end position="167"/>
    </location>
</feature>
<evidence type="ECO:0000313" key="3">
    <source>
        <dbReference type="Proteomes" id="UP000294257"/>
    </source>
</evidence>
<evidence type="ECO:0008006" key="4">
    <source>
        <dbReference type="Google" id="ProtNLM"/>
    </source>
</evidence>
<dbReference type="RefSeq" id="WP_130347421.1">
    <property type="nucleotide sequence ID" value="NZ_SGWQ01000010.1"/>
</dbReference>
<name>A0A4Q7KFR8_9PSEU</name>
<sequence>MRRIATVLALTTALAAGVLATSASAAPARAANCQGPELVLNLLPATEKPDGKLTAPLYVGVKPGATGCTLRGYAEAIVLLSGSEPINHPLERDTSTPVTDVPIDDDGQHAFTQLTWTPAAHNDPEPQPNGVSVRLEGVHYGFGGLWNGGKVRASTPITHTALAPVRA</sequence>
<organism evidence="2 3">
    <name type="scientific">Herbihabitans rhizosphaerae</name>
    <dbReference type="NCBI Taxonomy" id="1872711"/>
    <lineage>
        <taxon>Bacteria</taxon>
        <taxon>Bacillati</taxon>
        <taxon>Actinomycetota</taxon>
        <taxon>Actinomycetes</taxon>
        <taxon>Pseudonocardiales</taxon>
        <taxon>Pseudonocardiaceae</taxon>
        <taxon>Herbihabitans</taxon>
    </lineage>
</organism>
<evidence type="ECO:0000256" key="1">
    <source>
        <dbReference type="SAM" id="SignalP"/>
    </source>
</evidence>
<dbReference type="AlphaFoldDB" id="A0A4Q7KFR8"/>
<accession>A0A4Q7KFR8</accession>
<gene>
    <name evidence="2" type="ORF">EV193_110212</name>
</gene>
<reference evidence="2 3" key="1">
    <citation type="submission" date="2019-02" db="EMBL/GenBank/DDBJ databases">
        <title>Genomic Encyclopedia of Type Strains, Phase IV (KMG-IV): sequencing the most valuable type-strain genomes for metagenomic binning, comparative biology and taxonomic classification.</title>
        <authorList>
            <person name="Goeker M."/>
        </authorList>
    </citation>
    <scope>NUCLEOTIDE SEQUENCE [LARGE SCALE GENOMIC DNA]</scope>
    <source>
        <strain evidence="2 3">DSM 101727</strain>
    </source>
</reference>
<dbReference type="Proteomes" id="UP000294257">
    <property type="component" value="Unassembled WGS sequence"/>
</dbReference>
<comment type="caution">
    <text evidence="2">The sequence shown here is derived from an EMBL/GenBank/DDBJ whole genome shotgun (WGS) entry which is preliminary data.</text>
</comment>
<dbReference type="EMBL" id="SGWQ01000010">
    <property type="protein sequence ID" value="RZS34062.1"/>
    <property type="molecule type" value="Genomic_DNA"/>
</dbReference>
<feature type="signal peptide" evidence="1">
    <location>
        <begin position="1"/>
        <end position="25"/>
    </location>
</feature>